<protein>
    <submittedName>
        <fullName evidence="2">Uncharacterized protein</fullName>
    </submittedName>
</protein>
<dbReference type="AlphaFoldDB" id="A0A2Z3GCT9"/>
<dbReference type="InterPro" id="IPR036514">
    <property type="entry name" value="SGNH_hydro_sf"/>
</dbReference>
<gene>
    <name evidence="2" type="ORF">DDQ68_00340</name>
</gene>
<evidence type="ECO:0000313" key="3">
    <source>
        <dbReference type="Proteomes" id="UP000245999"/>
    </source>
</evidence>
<evidence type="ECO:0000256" key="1">
    <source>
        <dbReference type="SAM" id="MobiDB-lite"/>
    </source>
</evidence>
<dbReference type="SUPFAM" id="SSF52266">
    <property type="entry name" value="SGNH hydrolase"/>
    <property type="match status" value="1"/>
</dbReference>
<reference evidence="3" key="1">
    <citation type="submission" date="2018-04" db="EMBL/GenBank/DDBJ databases">
        <title>Complete genome of Antarctic heterotrophic bacterium Hymenobacter nivis.</title>
        <authorList>
            <person name="Terashima M."/>
        </authorList>
    </citation>
    <scope>NUCLEOTIDE SEQUENCE [LARGE SCALE GENOMIC DNA]</scope>
    <source>
        <strain evidence="3">NBRC 111535</strain>
    </source>
</reference>
<keyword evidence="3" id="KW-1185">Reference proteome</keyword>
<dbReference type="KEGG" id="hnv:DDQ68_00340"/>
<dbReference type="OrthoDB" id="9803616at2"/>
<name>A0A2Z3GCT9_9BACT</name>
<evidence type="ECO:0000313" key="2">
    <source>
        <dbReference type="EMBL" id="AWM31369.1"/>
    </source>
</evidence>
<dbReference type="Gene3D" id="2.60.40.10">
    <property type="entry name" value="Immunoglobulins"/>
    <property type="match status" value="1"/>
</dbReference>
<dbReference type="InterPro" id="IPR013783">
    <property type="entry name" value="Ig-like_fold"/>
</dbReference>
<dbReference type="EMBL" id="CP029145">
    <property type="protein sequence ID" value="AWM31369.1"/>
    <property type="molecule type" value="Genomic_DNA"/>
</dbReference>
<sequence length="897" mass="92193">MPNTLTTIFTSTPASEPVESPHPNTGAYVLGTQLANGTWQVIHTLVTKTSTPPTVTGRLKNFPAVAASVVASGNVLNNVLAQPTGTSAVASSASAINATVSSNANATAYRLLTAMAAAGPYSPLYQGAAAGFAHTGLTAGTTYYYEWQYVGGGYFDDSPVSGPFSGSTGVTDYKVTPVAADWVSNVISGATYSATGQLSPLSYIYVSTDATSVTTAQHSQLPEGGAMSAIGILSGTSLVESVSTDFTGAVQQINSVLPGSGQRLLKIVTGPSRETNSAHTVAQTNVDSLVFHNATNATIVAQPTPASRIVIGGDSISSGFITTHPASDSTARQLETLLGYQVAVYGWGNRSFGRDQFTAAQQDAVVTSIAAWLNAPGVSLKEYWGELGINDVFGFGTQTAAALRPVIASFYAKLQAAVPGIRIWAQSPTYHTNTYASYNVDTAANYAAAFIGAASDVANVVYVDGTSLTTNDATVLAADNVHLNTLGQSQAAQTMYNIINAVAQPFVLGTKFLRIDGSENFAYTSFTVALSFTANVSTANSLGQLAVHGYNPPNGTYYTLGSFAIYVNGGQVIAYAPDGTTTPTPDANKLTATCPTSGVVIVMYSAGPSGQQLRVGSTVINGPGLTLASTAGIKLAIGATPTAATGTATQANILNCPASNFSLFKRVLTTAEKDSVVAANGVLSQALATDAALLSYSRLIPQSTASTALLDNVTNTLRIQVLTANATANTGFILSAGMTYANNVFTRTGAYTNSPDVYATGREGIATGGTGLLGTIDFGTIGGTAGRVILTPVLDAAALAGEGDSPGFYIDTRGSATYGILKNHAFVNPAGAPVSVGSATTIRVLKYADRLDYELGGTVVYTYAYASTAGPHIPKIYLYEQNITLTGLTLTGNLVSV</sequence>
<organism evidence="2 3">
    <name type="scientific">Hymenobacter nivis</name>
    <dbReference type="NCBI Taxonomy" id="1850093"/>
    <lineage>
        <taxon>Bacteria</taxon>
        <taxon>Pseudomonadati</taxon>
        <taxon>Bacteroidota</taxon>
        <taxon>Cytophagia</taxon>
        <taxon>Cytophagales</taxon>
        <taxon>Hymenobacteraceae</taxon>
        <taxon>Hymenobacter</taxon>
    </lineage>
</organism>
<feature type="region of interest" description="Disordered" evidence="1">
    <location>
        <begin position="1"/>
        <end position="21"/>
    </location>
</feature>
<dbReference type="Gene3D" id="3.40.50.1110">
    <property type="entry name" value="SGNH hydrolase"/>
    <property type="match status" value="1"/>
</dbReference>
<proteinExistence type="predicted"/>
<accession>A0A2Z3GCT9</accession>
<dbReference type="CDD" id="cd00229">
    <property type="entry name" value="SGNH_hydrolase"/>
    <property type="match status" value="1"/>
</dbReference>
<dbReference type="GO" id="GO:0016788">
    <property type="term" value="F:hydrolase activity, acting on ester bonds"/>
    <property type="evidence" value="ECO:0007669"/>
    <property type="project" value="UniProtKB-ARBA"/>
</dbReference>
<dbReference type="Proteomes" id="UP000245999">
    <property type="component" value="Chromosome"/>
</dbReference>
<dbReference type="RefSeq" id="WP_109651786.1">
    <property type="nucleotide sequence ID" value="NZ_CP029145.1"/>
</dbReference>
<feature type="compositionally biased region" description="Polar residues" evidence="1">
    <location>
        <begin position="1"/>
        <end position="14"/>
    </location>
</feature>